<protein>
    <submittedName>
        <fullName evidence="1">Uncharacterized protein</fullName>
    </submittedName>
</protein>
<dbReference type="AlphaFoldDB" id="A0A1G9IGX2"/>
<sequence>MECTGLPNFWTGLIKEFMGVIPALVTGDDFKDLGHVFSLVGGFQGEL</sequence>
<dbReference type="EMBL" id="FNGV01000001">
    <property type="protein sequence ID" value="SDL24123.1"/>
    <property type="molecule type" value="Genomic_DNA"/>
</dbReference>
<reference evidence="1 2" key="1">
    <citation type="submission" date="2016-10" db="EMBL/GenBank/DDBJ databases">
        <authorList>
            <person name="de Groot N.N."/>
        </authorList>
    </citation>
    <scope>NUCLEOTIDE SEQUENCE [LARGE SCALE GENOMIC DNA]</scope>
    <source>
        <strain evidence="1 2">DSM 19886</strain>
    </source>
</reference>
<dbReference type="Proteomes" id="UP000199440">
    <property type="component" value="Unassembled WGS sequence"/>
</dbReference>
<organism evidence="1 2">
    <name type="scientific">Kriegella aquimaris</name>
    <dbReference type="NCBI Taxonomy" id="192904"/>
    <lineage>
        <taxon>Bacteria</taxon>
        <taxon>Pseudomonadati</taxon>
        <taxon>Bacteroidota</taxon>
        <taxon>Flavobacteriia</taxon>
        <taxon>Flavobacteriales</taxon>
        <taxon>Flavobacteriaceae</taxon>
        <taxon>Kriegella</taxon>
    </lineage>
</organism>
<proteinExistence type="predicted"/>
<evidence type="ECO:0000313" key="2">
    <source>
        <dbReference type="Proteomes" id="UP000199440"/>
    </source>
</evidence>
<keyword evidence="2" id="KW-1185">Reference proteome</keyword>
<evidence type="ECO:0000313" key="1">
    <source>
        <dbReference type="EMBL" id="SDL24123.1"/>
    </source>
</evidence>
<accession>A0A1G9IGX2</accession>
<name>A0A1G9IGX2_9FLAO</name>
<gene>
    <name evidence="1" type="ORF">SAMN04488514_101124</name>
</gene>